<accession>A0A2H0KFP3</accession>
<dbReference type="Gene3D" id="2.40.50.90">
    <property type="match status" value="1"/>
</dbReference>
<dbReference type="EMBL" id="PCVI01000041">
    <property type="protein sequence ID" value="PIQ70047.1"/>
    <property type="molecule type" value="Genomic_DNA"/>
</dbReference>
<evidence type="ECO:0000256" key="2">
    <source>
        <dbReference type="ARBA" id="ARBA00022759"/>
    </source>
</evidence>
<keyword evidence="4" id="KW-0472">Membrane</keyword>
<keyword evidence="2" id="KW-0255">Endonuclease</keyword>
<dbReference type="GO" id="GO:0004519">
    <property type="term" value="F:endonuclease activity"/>
    <property type="evidence" value="ECO:0007669"/>
    <property type="project" value="UniProtKB-KW"/>
</dbReference>
<protein>
    <recommendedName>
        <fullName evidence="5">TNase-like domain-containing protein</fullName>
    </recommendedName>
</protein>
<dbReference type="PROSITE" id="PS50830">
    <property type="entry name" value="TNASE_3"/>
    <property type="match status" value="1"/>
</dbReference>
<comment type="caution">
    <text evidence="6">The sequence shown here is derived from an EMBL/GenBank/DDBJ whole genome shotgun (WGS) entry which is preliminary data.</text>
</comment>
<evidence type="ECO:0000256" key="4">
    <source>
        <dbReference type="SAM" id="Phobius"/>
    </source>
</evidence>
<dbReference type="GO" id="GO:0016787">
    <property type="term" value="F:hydrolase activity"/>
    <property type="evidence" value="ECO:0007669"/>
    <property type="project" value="UniProtKB-KW"/>
</dbReference>
<name>A0A2H0KFP3_9BACT</name>
<dbReference type="PANTHER" id="PTHR12302">
    <property type="entry name" value="EBNA2 BINDING PROTEIN P100"/>
    <property type="match status" value="1"/>
</dbReference>
<evidence type="ECO:0000256" key="1">
    <source>
        <dbReference type="ARBA" id="ARBA00022722"/>
    </source>
</evidence>
<dbReference type="Proteomes" id="UP000231371">
    <property type="component" value="Unassembled WGS sequence"/>
</dbReference>
<dbReference type="Pfam" id="PF00565">
    <property type="entry name" value="SNase"/>
    <property type="match status" value="1"/>
</dbReference>
<reference evidence="6 7" key="1">
    <citation type="submission" date="2017-09" db="EMBL/GenBank/DDBJ databases">
        <title>Depth-based differentiation of microbial function through sediment-hosted aquifers and enrichment of novel symbionts in the deep terrestrial subsurface.</title>
        <authorList>
            <person name="Probst A.J."/>
            <person name="Ladd B."/>
            <person name="Jarett J.K."/>
            <person name="Geller-Mcgrath D.E."/>
            <person name="Sieber C.M."/>
            <person name="Emerson J.B."/>
            <person name="Anantharaman K."/>
            <person name="Thomas B.C."/>
            <person name="Malmstrom R."/>
            <person name="Stieglmeier M."/>
            <person name="Klingl A."/>
            <person name="Woyke T."/>
            <person name="Ryan C.M."/>
            <person name="Banfield J.F."/>
        </authorList>
    </citation>
    <scope>NUCLEOTIDE SEQUENCE [LARGE SCALE GENOMIC DNA]</scope>
    <source>
        <strain evidence="6">CG11_big_fil_rev_8_21_14_0_20_40_12</strain>
    </source>
</reference>
<keyword evidence="1" id="KW-0540">Nuclease</keyword>
<keyword evidence="4" id="KW-0812">Transmembrane</keyword>
<keyword evidence="3" id="KW-0378">Hydrolase</keyword>
<dbReference type="InterPro" id="IPR035437">
    <property type="entry name" value="SNase_OB-fold_sf"/>
</dbReference>
<proteinExistence type="predicted"/>
<evidence type="ECO:0000313" key="6">
    <source>
        <dbReference type="EMBL" id="PIQ70047.1"/>
    </source>
</evidence>
<dbReference type="SUPFAM" id="SSF50199">
    <property type="entry name" value="Staphylococcal nuclease"/>
    <property type="match status" value="1"/>
</dbReference>
<feature type="domain" description="TNase-like" evidence="5">
    <location>
        <begin position="37"/>
        <end position="149"/>
    </location>
</feature>
<evidence type="ECO:0000256" key="3">
    <source>
        <dbReference type="ARBA" id="ARBA00022801"/>
    </source>
</evidence>
<dbReference type="PANTHER" id="PTHR12302:SF3">
    <property type="entry name" value="SERINE_THREONINE-PROTEIN KINASE 31"/>
    <property type="match status" value="1"/>
</dbReference>
<dbReference type="InterPro" id="IPR016071">
    <property type="entry name" value="Staphylococal_nuclease_OB-fold"/>
</dbReference>
<sequence>MKLKNLLIPVLMVLVSSLILNIYQFFQNKSLSQGTLVIGVIDGDTIVLEGKVRLRLRHVDAPELEYCGGNQAKETLEKLVLNKEILFTEKLLDTQGRAMALVYLGNKLINKEMLKSGWARYHSDQTSVTKELKTTSDRAKAEKIGIFSSLCYQTENTDNPKCVIKGNTDKNSNLRKYYFPGCPQYEFTIVEKDLGEDWFCTEKEAQAAGFSRAKNCPER</sequence>
<feature type="transmembrane region" description="Helical" evidence="4">
    <location>
        <begin position="6"/>
        <end position="26"/>
    </location>
</feature>
<gene>
    <name evidence="6" type="ORF">COV89_02505</name>
</gene>
<dbReference type="AlphaFoldDB" id="A0A2H0KFP3"/>
<organism evidence="6 7">
    <name type="scientific">Candidatus Shapirobacteria bacterium CG11_big_fil_rev_8_21_14_0_20_40_12</name>
    <dbReference type="NCBI Taxonomy" id="1974889"/>
    <lineage>
        <taxon>Bacteria</taxon>
        <taxon>Candidatus Shapironibacteriota</taxon>
    </lineage>
</organism>
<evidence type="ECO:0000313" key="7">
    <source>
        <dbReference type="Proteomes" id="UP000231371"/>
    </source>
</evidence>
<evidence type="ECO:0000259" key="5">
    <source>
        <dbReference type="PROSITE" id="PS50830"/>
    </source>
</evidence>
<keyword evidence="4" id="KW-1133">Transmembrane helix</keyword>
<dbReference type="SMART" id="SM00318">
    <property type="entry name" value="SNc"/>
    <property type="match status" value="1"/>
</dbReference>